<dbReference type="Gene3D" id="3.40.50.410">
    <property type="entry name" value="von Willebrand factor, type A domain"/>
    <property type="match status" value="1"/>
</dbReference>
<protein>
    <submittedName>
        <fullName evidence="3">VWA domain-containing protein</fullName>
    </submittedName>
</protein>
<evidence type="ECO:0000313" key="3">
    <source>
        <dbReference type="EMBL" id="RJP15968.1"/>
    </source>
</evidence>
<dbReference type="CDD" id="cd00060">
    <property type="entry name" value="FHA"/>
    <property type="match status" value="1"/>
</dbReference>
<accession>A0A3A4N1R1</accession>
<dbReference type="Pfam" id="PF22478">
    <property type="entry name" value="DUF6982"/>
    <property type="match status" value="1"/>
</dbReference>
<dbReference type="InterPro" id="IPR000253">
    <property type="entry name" value="FHA_dom"/>
</dbReference>
<dbReference type="PROSITE" id="PS50006">
    <property type="entry name" value="FHA_DOMAIN"/>
    <property type="match status" value="1"/>
</dbReference>
<dbReference type="SMART" id="SM00327">
    <property type="entry name" value="VWA"/>
    <property type="match status" value="1"/>
</dbReference>
<dbReference type="InterPro" id="IPR036465">
    <property type="entry name" value="vWFA_dom_sf"/>
</dbReference>
<dbReference type="AlphaFoldDB" id="A0A3A4N1R1"/>
<dbReference type="PROSITE" id="PS50234">
    <property type="entry name" value="VWFA"/>
    <property type="match status" value="1"/>
</dbReference>
<proteinExistence type="predicted"/>
<organism evidence="3 4">
    <name type="scientific">Abyssobacteria bacterium (strain SURF_5)</name>
    <dbReference type="NCBI Taxonomy" id="2093360"/>
    <lineage>
        <taxon>Bacteria</taxon>
        <taxon>Pseudomonadati</taxon>
        <taxon>Candidatus Hydrogenedentota</taxon>
        <taxon>Candidatus Abyssobacteria</taxon>
    </lineage>
</organism>
<feature type="domain" description="VWFA" evidence="2">
    <location>
        <begin position="52"/>
        <end position="160"/>
    </location>
</feature>
<comment type="caution">
    <text evidence="3">The sequence shown here is derived from an EMBL/GenBank/DDBJ whole genome shotgun (WGS) entry which is preliminary data.</text>
</comment>
<dbReference type="EMBL" id="QZKU01000130">
    <property type="protein sequence ID" value="RJP15968.1"/>
    <property type="molecule type" value="Genomic_DNA"/>
</dbReference>
<dbReference type="Pfam" id="PF00498">
    <property type="entry name" value="FHA"/>
    <property type="match status" value="1"/>
</dbReference>
<dbReference type="Proteomes" id="UP000265882">
    <property type="component" value="Unassembled WGS sequence"/>
</dbReference>
<evidence type="ECO:0000313" key="4">
    <source>
        <dbReference type="Proteomes" id="UP000265882"/>
    </source>
</evidence>
<dbReference type="CDD" id="cd00198">
    <property type="entry name" value="vWFA"/>
    <property type="match status" value="1"/>
</dbReference>
<evidence type="ECO:0000259" key="2">
    <source>
        <dbReference type="PROSITE" id="PS50234"/>
    </source>
</evidence>
<dbReference type="SUPFAM" id="SSF49879">
    <property type="entry name" value="SMAD/FHA domain"/>
    <property type="match status" value="1"/>
</dbReference>
<dbReference type="InterPro" id="IPR054251">
    <property type="entry name" value="DUF6982"/>
</dbReference>
<reference evidence="3 4" key="1">
    <citation type="journal article" date="2017" name="ISME J.">
        <title>Energy and carbon metabolisms in a deep terrestrial subsurface fluid microbial community.</title>
        <authorList>
            <person name="Momper L."/>
            <person name="Jungbluth S.P."/>
            <person name="Lee M.D."/>
            <person name="Amend J.P."/>
        </authorList>
    </citation>
    <scope>NUCLEOTIDE SEQUENCE [LARGE SCALE GENOMIC DNA]</scope>
    <source>
        <strain evidence="3">SURF_5</strain>
    </source>
</reference>
<evidence type="ECO:0000259" key="1">
    <source>
        <dbReference type="PROSITE" id="PS50006"/>
    </source>
</evidence>
<gene>
    <name evidence="3" type="ORF">C4520_19740</name>
</gene>
<sequence>MSMRSRRLFSVSVTCSAGLIPFAMAILLLSSSQVFASVERHIEPEEEASTKNVVFVIDVSNSMYDIIDDLKKALKDYVQESSVGDSVSLVTFGNSAKLHYRKTIDDFNDFTQILEFCDSLSCPDDFTYLPCGLKKGIEELYQLHLMNPSSESILVLMSDGVNHPPESIEDESLITYDSILKQFSPSFAPGTQWFITYVALKGKPDAGLFDFVKTCRGGTIKLGGKLQGGISEVKIRHDVSMAEESTLELGTACLPLKTTIPLLLKPVRGKPAGQRIQIEGMLIDDPLSRHITLQVSPNEIICPKNEIRIDMEIAIEGKWDGAIQGVLNFIPPEGSLLIIHPSHFLLRAKKPIKILIGRLDPATGTYEWGKAFLLSLGPLRAGDTVEEKFALKLEGLQPFEDIQLNIIPKIELPPGVECRAEIDISRLRKEGMTEAVVRAFAQKETILSNGREWNGELTLRTSSPEFILPKEPLGLQIRAAVLNHSFHWKKWLLILLASVLITGTVGGAKVLSDKKFVPAEGTLLVLECPQSLQLEYIDLKQISEKTRRKRLTIGSDKSSDISIRHKSVNEHHARLKIARRMGGTHLLLKSLGANTVYLNKTPLKKETRITDRDVIQIGEFQFLYCNSPLKQVVVHYKDGSVKYGIPLTWNIEEKGFLLQTEKEAGGTPTYVSFVDLKAVFFVKHFDKEIARKMKFSSFFAQKDHLRVLFKDGEKMDGYTIKDYDPKAERFFLVPQSATDKEENNICVLVERIFTNKIKVLKDAEPNAPASRSN</sequence>
<dbReference type="InterPro" id="IPR008984">
    <property type="entry name" value="SMAD_FHA_dom_sf"/>
</dbReference>
<dbReference type="SUPFAM" id="SSF53300">
    <property type="entry name" value="vWA-like"/>
    <property type="match status" value="1"/>
</dbReference>
<feature type="domain" description="FHA" evidence="1">
    <location>
        <begin position="551"/>
        <end position="603"/>
    </location>
</feature>
<dbReference type="Gene3D" id="2.60.200.20">
    <property type="match status" value="1"/>
</dbReference>
<dbReference type="InterPro" id="IPR002035">
    <property type="entry name" value="VWF_A"/>
</dbReference>
<name>A0A3A4N1R1_ABYX5</name>
<dbReference type="Pfam" id="PF13519">
    <property type="entry name" value="VWA_2"/>
    <property type="match status" value="1"/>
</dbReference>